<dbReference type="InterPro" id="IPR029052">
    <property type="entry name" value="Metallo-depent_PP-like"/>
</dbReference>
<evidence type="ECO:0000256" key="3">
    <source>
        <dbReference type="PROSITE-ProRule" id="PRU10141"/>
    </source>
</evidence>
<dbReference type="VEuPathDB" id="FungiDB:H310_02003"/>
<dbReference type="InterPro" id="IPR017441">
    <property type="entry name" value="Protein_kinase_ATP_BS"/>
</dbReference>
<keyword evidence="1 3" id="KW-0547">Nucleotide-binding</keyword>
<dbReference type="FunFam" id="1.10.510.10:FF:000571">
    <property type="entry name" value="Maternal embryonic leucine zipper kinase"/>
    <property type="match status" value="1"/>
</dbReference>
<dbReference type="SUPFAM" id="SSF56300">
    <property type="entry name" value="Metallo-dependent phosphatases"/>
    <property type="match status" value="1"/>
</dbReference>
<proteinExistence type="inferred from homology"/>
<dbReference type="Pfam" id="PF00069">
    <property type="entry name" value="Pkinase"/>
    <property type="match status" value="1"/>
</dbReference>
<evidence type="ECO:0000256" key="1">
    <source>
        <dbReference type="ARBA" id="ARBA00022741"/>
    </source>
</evidence>
<dbReference type="AlphaFoldDB" id="A0A418B566"/>
<keyword evidence="4" id="KW-0723">Serine/threonine-protein kinase</keyword>
<evidence type="ECO:0000256" key="2">
    <source>
        <dbReference type="ARBA" id="ARBA00022840"/>
    </source>
</evidence>
<name>A0A418B566_9STRA</name>
<dbReference type="Gene3D" id="1.10.510.10">
    <property type="entry name" value="Transferase(Phosphotransferase) domain 1"/>
    <property type="match status" value="1"/>
</dbReference>
<feature type="binding site" evidence="3">
    <location>
        <position position="225"/>
    </location>
    <ligand>
        <name>ATP</name>
        <dbReference type="ChEBI" id="CHEBI:30616"/>
    </ligand>
</feature>
<dbReference type="GO" id="GO:0005737">
    <property type="term" value="C:cytoplasm"/>
    <property type="evidence" value="ECO:0007669"/>
    <property type="project" value="TreeGrafter"/>
</dbReference>
<dbReference type="GO" id="GO:0004674">
    <property type="term" value="F:protein serine/threonine kinase activity"/>
    <property type="evidence" value="ECO:0007669"/>
    <property type="project" value="UniProtKB-KW"/>
</dbReference>
<dbReference type="SUPFAM" id="SSF56112">
    <property type="entry name" value="Protein kinase-like (PK-like)"/>
    <property type="match status" value="1"/>
</dbReference>
<dbReference type="EMBL" id="QUSY01000083">
    <property type="protein sequence ID" value="RHY33270.1"/>
    <property type="molecule type" value="Genomic_DNA"/>
</dbReference>
<dbReference type="PANTHER" id="PTHR24346:SF77">
    <property type="entry name" value="SERINE THREONINE PROTEIN KINASE"/>
    <property type="match status" value="1"/>
</dbReference>
<reference evidence="6 7" key="1">
    <citation type="submission" date="2018-08" db="EMBL/GenBank/DDBJ databases">
        <title>Aphanomyces genome sequencing and annotation.</title>
        <authorList>
            <person name="Minardi D."/>
            <person name="Oidtmann B."/>
            <person name="Van Der Giezen M."/>
            <person name="Studholme D.J."/>
        </authorList>
    </citation>
    <scope>NUCLEOTIDE SEQUENCE [LARGE SCALE GENOMIC DNA]</scope>
    <source>
        <strain evidence="6 7">NJM0002</strain>
    </source>
</reference>
<protein>
    <recommendedName>
        <fullName evidence="5">Protein kinase domain-containing protein</fullName>
    </recommendedName>
</protein>
<evidence type="ECO:0000256" key="4">
    <source>
        <dbReference type="RuleBase" id="RU000304"/>
    </source>
</evidence>
<keyword evidence="2 3" id="KW-0067">ATP-binding</keyword>
<dbReference type="InterPro" id="IPR011009">
    <property type="entry name" value="Kinase-like_dom_sf"/>
</dbReference>
<keyword evidence="4" id="KW-0418">Kinase</keyword>
<dbReference type="SMART" id="SM00220">
    <property type="entry name" value="S_TKc"/>
    <property type="match status" value="1"/>
</dbReference>
<dbReference type="GO" id="GO:0035556">
    <property type="term" value="P:intracellular signal transduction"/>
    <property type="evidence" value="ECO:0007669"/>
    <property type="project" value="TreeGrafter"/>
</dbReference>
<dbReference type="PANTHER" id="PTHR24346">
    <property type="entry name" value="MAP/MICROTUBULE AFFINITY-REGULATING KINASE"/>
    <property type="match status" value="1"/>
</dbReference>
<sequence length="486" mass="54842">MVNKLCDHIIRHYAVDVVFVCGNFVMPPVSKGTTTEASLAAAEGDMTAILSRLEMIVCRVIYIPGPHDPPATKRAHELQKPPRLTPHSVNCDKVKVSLTADIDDIRPDELHASRWMELVVEGSMEDHIPLEVRTEYAAEVLDDWKNNVYANLARLPWCCRIAPNAKSREGRIEWKEKGQLLLTPDGTDRVNEYFMMENLGKGAFAKVKRCERRVENTNPRSFAAKIMSKSALHRMKEYVREGESMRVVTALDKVEAEIEIMRTLYHRNIVLLFEVINDPASDKIYLILEYMPKGPCMVYTPASKTFHSPITGGPLTEELAKEHVRGIVQGVKYLHSRGVCHRDIKPDNILLNADNRCHLSDFGCAQCFLPTDRITNTLGTFQFFAPECCSGDPFDPFLVDAWAIGVTLFTFLFGVLPFDAPTPKDLFDSLLENPVQMPSSTSFSSLCLNFLQLSLQKDPSQRMTVLSMELHPWLAVVEDDDEPPSF</sequence>
<dbReference type="InterPro" id="IPR008271">
    <property type="entry name" value="Ser/Thr_kinase_AS"/>
</dbReference>
<evidence type="ECO:0000313" key="7">
    <source>
        <dbReference type="Proteomes" id="UP000285060"/>
    </source>
</evidence>
<feature type="domain" description="Protein kinase" evidence="5">
    <location>
        <begin position="193"/>
        <end position="474"/>
    </location>
</feature>
<comment type="caution">
    <text evidence="6">The sequence shown here is derived from an EMBL/GenBank/DDBJ whole genome shotgun (WGS) entry which is preliminary data.</text>
</comment>
<dbReference type="CDD" id="cd14008">
    <property type="entry name" value="STKc_LKB1_CaMKK"/>
    <property type="match status" value="1"/>
</dbReference>
<dbReference type="GO" id="GO:0005524">
    <property type="term" value="F:ATP binding"/>
    <property type="evidence" value="ECO:0007669"/>
    <property type="project" value="UniProtKB-UniRule"/>
</dbReference>
<dbReference type="PROSITE" id="PS50011">
    <property type="entry name" value="PROTEIN_KINASE_DOM"/>
    <property type="match status" value="1"/>
</dbReference>
<accession>A0A418B566</accession>
<dbReference type="PROSITE" id="PS00107">
    <property type="entry name" value="PROTEIN_KINASE_ATP"/>
    <property type="match status" value="1"/>
</dbReference>
<keyword evidence="4" id="KW-0808">Transferase</keyword>
<comment type="similarity">
    <text evidence="4">Belongs to the protein kinase superfamily.</text>
</comment>
<organism evidence="6 7">
    <name type="scientific">Aphanomyces invadans</name>
    <dbReference type="NCBI Taxonomy" id="157072"/>
    <lineage>
        <taxon>Eukaryota</taxon>
        <taxon>Sar</taxon>
        <taxon>Stramenopiles</taxon>
        <taxon>Oomycota</taxon>
        <taxon>Saprolegniomycetes</taxon>
        <taxon>Saprolegniales</taxon>
        <taxon>Verrucalvaceae</taxon>
        <taxon>Aphanomyces</taxon>
    </lineage>
</organism>
<dbReference type="PROSITE" id="PS00108">
    <property type="entry name" value="PROTEIN_KINASE_ST"/>
    <property type="match status" value="1"/>
</dbReference>
<dbReference type="InterPro" id="IPR000719">
    <property type="entry name" value="Prot_kinase_dom"/>
</dbReference>
<dbReference type="Proteomes" id="UP000285060">
    <property type="component" value="Unassembled WGS sequence"/>
</dbReference>
<evidence type="ECO:0000259" key="5">
    <source>
        <dbReference type="PROSITE" id="PS50011"/>
    </source>
</evidence>
<dbReference type="Gene3D" id="3.30.200.20">
    <property type="entry name" value="Phosphorylase Kinase, domain 1"/>
    <property type="match status" value="1"/>
</dbReference>
<evidence type="ECO:0000313" key="6">
    <source>
        <dbReference type="EMBL" id="RHY33270.1"/>
    </source>
</evidence>
<keyword evidence="7" id="KW-1185">Reference proteome</keyword>
<gene>
    <name evidence="6" type="ORF">DYB32_002211</name>
</gene>